<dbReference type="Proteomes" id="UP000266426">
    <property type="component" value="Unassembled WGS sequence"/>
</dbReference>
<dbReference type="AlphaFoldDB" id="A0A3A4R5D5"/>
<evidence type="ECO:0000256" key="2">
    <source>
        <dbReference type="SAM" id="SignalP"/>
    </source>
</evidence>
<proteinExistence type="predicted"/>
<keyword evidence="1" id="KW-1133">Transmembrane helix</keyword>
<organism evidence="3 4">
    <name type="scientific">Candidatus Auribacter fodinae</name>
    <dbReference type="NCBI Taxonomy" id="2093366"/>
    <lineage>
        <taxon>Bacteria</taxon>
        <taxon>Pseudomonadati</taxon>
        <taxon>Candidatus Auribacterota</taxon>
        <taxon>Candidatus Auribacteria</taxon>
        <taxon>Candidatus Auribacterales</taxon>
        <taxon>Candidatus Auribacteraceae</taxon>
        <taxon>Candidatus Auribacter</taxon>
    </lineage>
</organism>
<name>A0A3A4R5D5_9BACT</name>
<sequence>MKKVLLMAIAFLCITPAVFGLTLFSDDFNDNSIDYANRWNNYVHPTYPSGGSVVEQNQRLEFTMYGANAPRPRRLETHSINASGWETIDFSGHWMIPATRYTAEFDISIIDANNPSLYIVVAYQSWGGPYFRMTDAGVIKEHYLRSTPSNMVSFSLRYDGSTFEYWENDILVDSITSTTLAGSDSFIVRIGGWDYSAYPNQYVYFDDVAFSMSAVPEPATCILLLSVIAGLLVRKKM</sequence>
<feature type="chain" id="PRO_5017202928" evidence="2">
    <location>
        <begin position="21"/>
        <end position="237"/>
    </location>
</feature>
<feature type="transmembrane region" description="Helical" evidence="1">
    <location>
        <begin position="208"/>
        <end position="233"/>
    </location>
</feature>
<comment type="caution">
    <text evidence="3">The sequence shown here is derived from an EMBL/GenBank/DDBJ whole genome shotgun (WGS) entry which is preliminary data.</text>
</comment>
<keyword evidence="2" id="KW-0732">Signal</keyword>
<accession>A0A3A4R5D5</accession>
<protein>
    <submittedName>
        <fullName evidence="3">PEP-CTERM sorting domain-containing protein</fullName>
    </submittedName>
</protein>
<keyword evidence="1" id="KW-0472">Membrane</keyword>
<dbReference type="EMBL" id="QZJZ01000033">
    <property type="protein sequence ID" value="RJP60172.1"/>
    <property type="molecule type" value="Genomic_DNA"/>
</dbReference>
<evidence type="ECO:0000313" key="4">
    <source>
        <dbReference type="Proteomes" id="UP000266426"/>
    </source>
</evidence>
<dbReference type="NCBIfam" id="TIGR02595">
    <property type="entry name" value="PEP_CTERM"/>
    <property type="match status" value="1"/>
</dbReference>
<dbReference type="InterPro" id="IPR013424">
    <property type="entry name" value="Ice-binding_C"/>
</dbReference>
<evidence type="ECO:0000256" key="1">
    <source>
        <dbReference type="SAM" id="Phobius"/>
    </source>
</evidence>
<gene>
    <name evidence="3" type="ORF">C4541_04655</name>
</gene>
<evidence type="ECO:0000313" key="3">
    <source>
        <dbReference type="EMBL" id="RJP60172.1"/>
    </source>
</evidence>
<feature type="signal peptide" evidence="2">
    <location>
        <begin position="1"/>
        <end position="20"/>
    </location>
</feature>
<reference evidence="3 4" key="1">
    <citation type="journal article" date="2017" name="ISME J.">
        <title>Energy and carbon metabolisms in a deep terrestrial subsurface fluid microbial community.</title>
        <authorList>
            <person name="Momper L."/>
            <person name="Jungbluth S.P."/>
            <person name="Lee M.D."/>
            <person name="Amend J.P."/>
        </authorList>
    </citation>
    <scope>NUCLEOTIDE SEQUENCE [LARGE SCALE GENOMIC DNA]</scope>
    <source>
        <strain evidence="3">SURF_26</strain>
    </source>
</reference>
<keyword evidence="1" id="KW-0812">Transmembrane</keyword>